<proteinExistence type="predicted"/>
<sequence>MDTRELFARLIKCEAGGEGIAGMRAVATVVMNRANVPNGEYSRISDGGNVRNIIEQTCQFACLKTQIGGAPHTQNVYVLTPEAIHYEVADWALNGGTFTGVGSHCLWFMNPFSPQCPNAFPPNGTGYWFTRINQHCFFHPTEAYKDT</sequence>
<feature type="domain" description="Cell wall hydrolase SleB" evidence="1">
    <location>
        <begin position="17"/>
        <end position="138"/>
    </location>
</feature>
<accession>A0A644WC31</accession>
<protein>
    <recommendedName>
        <fullName evidence="1">Cell wall hydrolase SleB domain-containing protein</fullName>
    </recommendedName>
</protein>
<dbReference type="GO" id="GO:0016787">
    <property type="term" value="F:hydrolase activity"/>
    <property type="evidence" value="ECO:0007669"/>
    <property type="project" value="InterPro"/>
</dbReference>
<gene>
    <name evidence="2" type="ORF">SDC9_47626</name>
</gene>
<dbReference type="InterPro" id="IPR011105">
    <property type="entry name" value="Cell_wall_hydrolase_SleB"/>
</dbReference>
<reference evidence="2" key="1">
    <citation type="submission" date="2019-08" db="EMBL/GenBank/DDBJ databases">
        <authorList>
            <person name="Kucharzyk K."/>
            <person name="Murdoch R.W."/>
            <person name="Higgins S."/>
            <person name="Loffler F."/>
        </authorList>
    </citation>
    <scope>NUCLEOTIDE SEQUENCE</scope>
</reference>
<dbReference type="InterPro" id="IPR042047">
    <property type="entry name" value="SleB_dom1"/>
</dbReference>
<dbReference type="AlphaFoldDB" id="A0A644WC31"/>
<organism evidence="2">
    <name type="scientific">bioreactor metagenome</name>
    <dbReference type="NCBI Taxonomy" id="1076179"/>
    <lineage>
        <taxon>unclassified sequences</taxon>
        <taxon>metagenomes</taxon>
        <taxon>ecological metagenomes</taxon>
    </lineage>
</organism>
<comment type="caution">
    <text evidence="2">The sequence shown here is derived from an EMBL/GenBank/DDBJ whole genome shotgun (WGS) entry which is preliminary data.</text>
</comment>
<evidence type="ECO:0000259" key="1">
    <source>
        <dbReference type="Pfam" id="PF07486"/>
    </source>
</evidence>
<name>A0A644WC31_9ZZZZ</name>
<dbReference type="Gene3D" id="1.10.10.2520">
    <property type="entry name" value="Cell wall hydrolase SleB, domain 1"/>
    <property type="match status" value="1"/>
</dbReference>
<evidence type="ECO:0000313" key="2">
    <source>
        <dbReference type="EMBL" id="MPM01386.1"/>
    </source>
</evidence>
<dbReference type="EMBL" id="VSSQ01000792">
    <property type="protein sequence ID" value="MPM01386.1"/>
    <property type="molecule type" value="Genomic_DNA"/>
</dbReference>
<dbReference type="Pfam" id="PF07486">
    <property type="entry name" value="Hydrolase_2"/>
    <property type="match status" value="1"/>
</dbReference>